<protein>
    <submittedName>
        <fullName evidence="3">Tape measure protein</fullName>
    </submittedName>
</protein>
<reference evidence="3" key="1">
    <citation type="submission" date="2020-07" db="EMBL/GenBank/DDBJ databases">
        <title>Complete genome sequence of Streptomyces phage Spernnie.</title>
        <authorList>
            <person name="Tate N.B."/>
            <person name="Melbern L."/>
            <person name="Clark J.D."/>
            <person name="Hernandez I."/>
            <person name="Liu M."/>
            <person name="Burrowes B.H."/>
        </authorList>
    </citation>
    <scope>NUCLEOTIDE SEQUENCE</scope>
</reference>
<feature type="transmembrane region" description="Helical" evidence="2">
    <location>
        <begin position="634"/>
        <end position="656"/>
    </location>
</feature>
<dbReference type="Proteomes" id="UP000662797">
    <property type="component" value="Segment"/>
</dbReference>
<keyword evidence="4" id="KW-1185">Reference proteome</keyword>
<accession>A0A873WHL4</accession>
<feature type="transmembrane region" description="Helical" evidence="2">
    <location>
        <begin position="561"/>
        <end position="585"/>
    </location>
</feature>
<keyword evidence="1" id="KW-0175">Coiled coil</keyword>
<name>A0A873WHL4_9CAUD</name>
<feature type="transmembrane region" description="Helical" evidence="2">
    <location>
        <begin position="728"/>
        <end position="747"/>
    </location>
</feature>
<proteinExistence type="predicted"/>
<feature type="transmembrane region" description="Helical" evidence="2">
    <location>
        <begin position="253"/>
        <end position="274"/>
    </location>
</feature>
<keyword evidence="2" id="KW-0472">Membrane</keyword>
<evidence type="ECO:0000313" key="4">
    <source>
        <dbReference type="Proteomes" id="UP000662797"/>
    </source>
</evidence>
<keyword evidence="2" id="KW-1133">Transmembrane helix</keyword>
<feature type="coiled-coil region" evidence="1">
    <location>
        <begin position="1064"/>
        <end position="1091"/>
    </location>
</feature>
<keyword evidence="2" id="KW-0812">Transmembrane</keyword>
<evidence type="ECO:0000256" key="2">
    <source>
        <dbReference type="SAM" id="Phobius"/>
    </source>
</evidence>
<dbReference type="SUPFAM" id="SSF48371">
    <property type="entry name" value="ARM repeat"/>
    <property type="match status" value="1"/>
</dbReference>
<dbReference type="EMBL" id="MT701594">
    <property type="protein sequence ID" value="QPB09618.1"/>
    <property type="molecule type" value="Genomic_DNA"/>
</dbReference>
<dbReference type="InterPro" id="IPR016024">
    <property type="entry name" value="ARM-type_fold"/>
</dbReference>
<sequence length="1335" mass="139919">MPQGQVIGRVSVRVLPDTSEFRRKAENQLAKDEKKLKVEVQVMPNMAGFERQLLTEISKISQRNRQSDARKVKIYTRIDTSTMNGELAKAIRAYTNRAKNGEKVKLQSELDAGAVDLKISDESLRKMSDELNDWRDHHSPLKIKIEPDMSGLSGAATSARLAVLTRPRTVSIIPQLNNAAVAKVATALAALSGIRVLNNLFEKFGNILKNLDKSVPIIGSLASAVAGLASAGLAGASNLFALSASLAQIGPTVALLPGLLGGFAVGLGVTIAAFKDFNKVIPEVKQTLSDLQNTISTNFWAKAEEPIRNMVDSLLPAFRKGVADTATELGGFFGSFAKDLGTSLSPAMGQMFDDLSSSITIATGGTQAFADIIATLGKVGTSYLPQLSQWFVDISKQFADFLKAKGENDIKAEIDQGIDALKDLGGVLYNVYGILSGVARAATEAGGSSLSTLNDALASIHKTVDSPGFQSGMTDVFKAAHEAMNNIATTSGPAVKNLFIELGSLLTTVLPQAGEIIGTAMKAIAEALAQPAVTEGVSAMFDGLLGAVQALAPAMAPLGTALGAIMQLVGAMLPVFGQLISAAVIPLADAFAQLAPLLAPIVEVLGGALTAAFTALAPLIATIVSALGPMVTMFADALAPILPVLAAVLAQVGAALQPLIETALKIITAVLAPLLPMLSEVIQSVLPPLGDAIQRVVEALQPFFDALLAIVNFLMPILVPVLQFIIEILAGALVAAINGVGLVLEGLKELFVGVWDYIVGYFTMIWGIFEGLFTGNWDTFKQGFSQLWDGILGILKGIWDIILGALEVFLNVGILGSAAKAFKAIGALFKSAWKAIAEIFTGAFAAIRGYISLFFTGAKGLVMDGLKAIGKFFSDGWKSITGGVNLFFTGAKQLVLDGIKSIGRFFSDGWNAIKTTTVSAFRSLVSTVGEWLGKAVAKVKELPGKAKSALGSIGSTLKNAGIELIKGFISGIGSMFSSVKNKLGDLTSKLTDWKGPLPKDKVLLYNAGQVIIKGLVKGLESQYDNVKKSLTGLTDLIGKAKLSKSVTAKVKSDQAQLTKLLTSYDSLTKKVDDAKKSLADLKAAKADYAANIAQKIINDANVTNMEGGFTGIIEQLTQARDQAKHFADVLAKLKKLGLNSEMFDQLAQAGPQAGMEAAEAILGAGKAGVDQVNKLEKEIASAAGKVGATASQVMYNNGIHMAEGLVKGLESQADKIEKQMLKIADSMVKAIKKALGIHSPSRVLAKIGSYVGQGFRKGLLGEQAGIMQAVEDSLLIGTTSNSTARNVASAVGSALGNSSSNGGSSKTLNYYAAPGSSLGSEEDLFAAANRARMGW</sequence>
<organism evidence="3 4">
    <name type="scientific">Streptomyces phage Spernnie</name>
    <dbReference type="NCBI Taxonomy" id="2767588"/>
    <lineage>
        <taxon>Viruses</taxon>
        <taxon>Duplodnaviria</taxon>
        <taxon>Heunggongvirae</taxon>
        <taxon>Uroviricota</taxon>
        <taxon>Caudoviricetes</taxon>
        <taxon>Arquatrovirinae</taxon>
        <taxon>Sentinelvirus</taxon>
        <taxon>Sentinelvirus spernnie</taxon>
    </lineage>
</organism>
<feature type="transmembrane region" description="Helical" evidence="2">
    <location>
        <begin position="797"/>
        <end position="819"/>
    </location>
</feature>
<feature type="transmembrane region" description="Helical" evidence="2">
    <location>
        <begin position="217"/>
        <end position="241"/>
    </location>
</feature>
<feature type="transmembrane region" description="Helical" evidence="2">
    <location>
        <begin position="605"/>
        <end position="627"/>
    </location>
</feature>
<evidence type="ECO:0000313" key="3">
    <source>
        <dbReference type="EMBL" id="QPB09618.1"/>
    </source>
</evidence>
<gene>
    <name evidence="3" type="ORF">CPT_Spernnie_014</name>
</gene>
<feature type="transmembrane region" description="Helical" evidence="2">
    <location>
        <begin position="831"/>
        <end position="851"/>
    </location>
</feature>
<evidence type="ECO:0000256" key="1">
    <source>
        <dbReference type="SAM" id="Coils"/>
    </source>
</evidence>
<feature type="transmembrane region" description="Helical" evidence="2">
    <location>
        <begin position="754"/>
        <end position="777"/>
    </location>
</feature>